<dbReference type="Proteomes" id="UP000825367">
    <property type="component" value="Chromosome"/>
</dbReference>
<gene>
    <name evidence="1" type="ORF">K0O64_09395</name>
</gene>
<organism evidence="1 2">
    <name type="scientific">Mycolicibacterium pallens</name>
    <dbReference type="NCBI Taxonomy" id="370524"/>
    <lineage>
        <taxon>Bacteria</taxon>
        <taxon>Bacillati</taxon>
        <taxon>Actinomycetota</taxon>
        <taxon>Actinomycetes</taxon>
        <taxon>Mycobacteriales</taxon>
        <taxon>Mycobacteriaceae</taxon>
        <taxon>Mycolicibacterium</taxon>
    </lineage>
</organism>
<accession>A0ABX8VS33</accession>
<name>A0ABX8VS33_9MYCO</name>
<protein>
    <submittedName>
        <fullName evidence="1">Uncharacterized protein</fullName>
    </submittedName>
</protein>
<evidence type="ECO:0000313" key="2">
    <source>
        <dbReference type="Proteomes" id="UP000825367"/>
    </source>
</evidence>
<keyword evidence="2" id="KW-1185">Reference proteome</keyword>
<reference evidence="1 2" key="1">
    <citation type="submission" date="2021-07" db="EMBL/GenBank/DDBJ databases">
        <title>Whole genome sequencing of non-tuberculosis mycobacteria type-strains.</title>
        <authorList>
            <person name="Igarashi Y."/>
            <person name="Osugi A."/>
            <person name="Mitarai S."/>
        </authorList>
    </citation>
    <scope>NUCLEOTIDE SEQUENCE [LARGE SCALE GENOMIC DNA]</scope>
    <source>
        <strain evidence="1 2">JCM 16370</strain>
    </source>
</reference>
<dbReference type="RefSeq" id="WP_220046288.1">
    <property type="nucleotide sequence ID" value="NZ_BAAAVX010000034.1"/>
</dbReference>
<evidence type="ECO:0000313" key="1">
    <source>
        <dbReference type="EMBL" id="QYL18680.1"/>
    </source>
</evidence>
<sequence>MAKLHTGEVTIMVTVNTKTGEESHRLQVEYPPEEALESLASRVRPLILASEPICYGTALDALEQLVGTDTLNDEIDLRWWRDYWQDVIDGNLAAQAYWVATPSGTVTDRKLMYAWLYGDVIYAKSPRSPVVRDLSIDERYYAAAPGIARICDRVIYTHIMLMELIDKGLLTVDPAVLTDAVVVTAISRDEAVTVRVSDVGVPIPDDLTTVGPAALDPEVWRTPHQDIAQLRSDADRLAIASQALSVDRAASEERKARLESYLSANVWNHDEGFVCKSARACRSSAEKGGASFYEAQGHMVGPCFDMRVNGTPHRVMVLPMETGEPKQHRTVEQRTQDVLASGKLTFGQRNQHMRGVTFALRLAFGLPVDADTEHVQFADGTSAHLFDAYAMTNLLLCSAVDHGTAKSRATSVMRKSCSRHLRASLEILQPTLVVSQGAGLDSTLFSTLGVTKTVAPNVVACELDGNRFAWVSLRHPSRGNWSSLKCAYLHEVVVPAITKGRTLALSGM</sequence>
<dbReference type="EMBL" id="CP080333">
    <property type="protein sequence ID" value="QYL18680.1"/>
    <property type="molecule type" value="Genomic_DNA"/>
</dbReference>
<proteinExistence type="predicted"/>